<name>A0A140GRS2_CLOPF</name>
<organism evidence="2 3">
    <name type="scientific">Clostridium perfringens</name>
    <dbReference type="NCBI Taxonomy" id="1502"/>
    <lineage>
        <taxon>Bacteria</taxon>
        <taxon>Bacillati</taxon>
        <taxon>Bacillota</taxon>
        <taxon>Clostridia</taxon>
        <taxon>Eubacteriales</taxon>
        <taxon>Clostridiaceae</taxon>
        <taxon>Clostridium</taxon>
    </lineage>
</organism>
<dbReference type="EMBL" id="CP013615">
    <property type="protein sequence ID" value="AMN31231.1"/>
    <property type="molecule type" value="Genomic_DNA"/>
</dbReference>
<sequence length="75" mass="8789">MIKKRINNRKGYVTASTIIATLMIIIMGFLGIRFIQYSYIICNYEVLKLFEYKLSKDAYPVKDDNGDIIKYVDKN</sequence>
<proteinExistence type="predicted"/>
<accession>A0A140GRS2</accession>
<gene>
    <name evidence="2" type="ORF">JFP838_pA0315</name>
</gene>
<protein>
    <submittedName>
        <fullName evidence="2">Uncharacterized protein</fullName>
    </submittedName>
</protein>
<geneLocation type="plasmid" evidence="2 3">
    <name>pJFP838A</name>
</geneLocation>
<dbReference type="RefSeq" id="WP_061429819.1">
    <property type="nucleotide sequence ID" value="NZ_CATNZX010000014.1"/>
</dbReference>
<dbReference type="Proteomes" id="UP000070260">
    <property type="component" value="Plasmid pJFP838A"/>
</dbReference>
<evidence type="ECO:0000313" key="2">
    <source>
        <dbReference type="EMBL" id="AMN31231.1"/>
    </source>
</evidence>
<dbReference type="PATRIC" id="fig|1502.177.peg.3524"/>
<keyword evidence="1" id="KW-0472">Membrane</keyword>
<evidence type="ECO:0000256" key="1">
    <source>
        <dbReference type="SAM" id="Phobius"/>
    </source>
</evidence>
<reference evidence="2 3" key="1">
    <citation type="journal article" date="2016" name="PLoS ONE">
        <title>Plasmid Characterization and Chromosome Analysis of Two netF+ Clostridium perfringens Isolates Associated with Foal and Canine Necrotizing Enteritis.</title>
        <authorList>
            <person name="Mehdizadeh Gohari I."/>
            <person name="Kropinski A.M."/>
            <person name="Weese S.J."/>
            <person name="Parreira V.R."/>
            <person name="Whitehead A.E."/>
            <person name="Boerlin P."/>
            <person name="Prescott J.F."/>
        </authorList>
    </citation>
    <scope>NUCLEOTIDE SEQUENCE [LARGE SCALE GENOMIC DNA]</scope>
    <source>
        <strain evidence="2 3">JP838</strain>
        <plasmid evidence="3">Plasmid pJFP838A</plasmid>
    </source>
</reference>
<keyword evidence="1" id="KW-1133">Transmembrane helix</keyword>
<evidence type="ECO:0000313" key="3">
    <source>
        <dbReference type="Proteomes" id="UP000070260"/>
    </source>
</evidence>
<keyword evidence="1" id="KW-0812">Transmembrane</keyword>
<feature type="transmembrane region" description="Helical" evidence="1">
    <location>
        <begin position="12"/>
        <end position="35"/>
    </location>
</feature>
<dbReference type="AlphaFoldDB" id="A0A140GRS2"/>
<keyword evidence="2" id="KW-0614">Plasmid</keyword>